<evidence type="ECO:0000313" key="3">
    <source>
        <dbReference type="EMBL" id="RVT62424.1"/>
    </source>
</evidence>
<dbReference type="RefSeq" id="WP_127738375.1">
    <property type="nucleotide sequence ID" value="NZ_RZTZ01000004.1"/>
</dbReference>
<dbReference type="PANTHER" id="PTHR13947">
    <property type="entry name" value="GNAT FAMILY N-ACETYLTRANSFERASE"/>
    <property type="match status" value="1"/>
</dbReference>
<dbReference type="EMBL" id="RZTZ01000004">
    <property type="protein sequence ID" value="RVT62424.1"/>
    <property type="molecule type" value="Genomic_DNA"/>
</dbReference>
<dbReference type="InterPro" id="IPR000182">
    <property type="entry name" value="GNAT_dom"/>
</dbReference>
<dbReference type="InterPro" id="IPR016181">
    <property type="entry name" value="Acyl_CoA_acyltransferase"/>
</dbReference>
<proteinExistence type="predicted"/>
<dbReference type="PANTHER" id="PTHR13947:SF37">
    <property type="entry name" value="LD18367P"/>
    <property type="match status" value="1"/>
</dbReference>
<accession>A0A3S2X2P1</accession>
<comment type="caution">
    <text evidence="3">The sequence shown here is derived from an EMBL/GenBank/DDBJ whole genome shotgun (WGS) entry which is preliminary data.</text>
</comment>
<evidence type="ECO:0000256" key="1">
    <source>
        <dbReference type="ARBA" id="ARBA00022679"/>
    </source>
</evidence>
<dbReference type="Pfam" id="PF00583">
    <property type="entry name" value="Acetyltransf_1"/>
    <property type="match status" value="1"/>
</dbReference>
<dbReference type="AlphaFoldDB" id="A0A3S2X2P1"/>
<evidence type="ECO:0000313" key="4">
    <source>
        <dbReference type="Proteomes" id="UP000288024"/>
    </source>
</evidence>
<dbReference type="CDD" id="cd04301">
    <property type="entry name" value="NAT_SF"/>
    <property type="match status" value="1"/>
</dbReference>
<gene>
    <name evidence="3" type="ORF">EM808_11545</name>
</gene>
<protein>
    <submittedName>
        <fullName evidence="3">GNAT family N-acetyltransferase</fullName>
    </submittedName>
</protein>
<reference evidence="3 4" key="1">
    <citation type="submission" date="2019-01" db="EMBL/GenBank/DDBJ databases">
        <title>Bacillus sp. M5HDSG1-1, whole genome shotgun sequence.</title>
        <authorList>
            <person name="Tuo L."/>
        </authorList>
    </citation>
    <scope>NUCLEOTIDE SEQUENCE [LARGE SCALE GENOMIC DNA]</scope>
    <source>
        <strain evidence="3 4">M5HDSG1-1</strain>
    </source>
</reference>
<dbReference type="InterPro" id="IPR050769">
    <property type="entry name" value="NAT_camello-type"/>
</dbReference>
<name>A0A3S2X2P1_9BACI</name>
<dbReference type="Proteomes" id="UP000288024">
    <property type="component" value="Unassembled WGS sequence"/>
</dbReference>
<dbReference type="GO" id="GO:0008080">
    <property type="term" value="F:N-acetyltransferase activity"/>
    <property type="evidence" value="ECO:0007669"/>
    <property type="project" value="InterPro"/>
</dbReference>
<organism evidence="3 4">
    <name type="scientific">Niallia taxi</name>
    <dbReference type="NCBI Taxonomy" id="2499688"/>
    <lineage>
        <taxon>Bacteria</taxon>
        <taxon>Bacillati</taxon>
        <taxon>Bacillota</taxon>
        <taxon>Bacilli</taxon>
        <taxon>Bacillales</taxon>
        <taxon>Bacillaceae</taxon>
        <taxon>Niallia</taxon>
    </lineage>
</organism>
<dbReference type="PROSITE" id="PS51186">
    <property type="entry name" value="GNAT"/>
    <property type="match status" value="1"/>
</dbReference>
<sequence>MIVREIEHQDNEPIAAIIRHSLESVGLNIKGTAYFDPSLDNLTSYYNSLESAAYWVVEINGEVVGGIGIAPFNEESGTCELQKLYLSPKVQGKGYANLLMETALDFAAKHYNNCYLETRQQLKAACALYEKFEFELLAKPLDGSEHSAMDAWYIKKLN</sequence>
<dbReference type="Gene3D" id="3.40.630.30">
    <property type="match status" value="1"/>
</dbReference>
<dbReference type="SUPFAM" id="SSF55729">
    <property type="entry name" value="Acyl-CoA N-acyltransferases (Nat)"/>
    <property type="match status" value="1"/>
</dbReference>
<keyword evidence="1 3" id="KW-0808">Transferase</keyword>
<keyword evidence="4" id="KW-1185">Reference proteome</keyword>
<feature type="domain" description="N-acetyltransferase" evidence="2">
    <location>
        <begin position="1"/>
        <end position="158"/>
    </location>
</feature>
<evidence type="ECO:0000259" key="2">
    <source>
        <dbReference type="PROSITE" id="PS51186"/>
    </source>
</evidence>